<evidence type="ECO:0000313" key="1">
    <source>
        <dbReference type="EMBL" id="QKU21736.1"/>
    </source>
</evidence>
<accession>A0A6N1N1L0</accession>
<sequence>MNNDSNIARAMCLVPHHMMLAFMQGNHNKIIDDNAYWNMLGTAWKAGGCFKDQNDWMVMFRSKRRNRQKIMKTSERREFARLLKELKAYRAYADPIEIEQSICWSLDGKFVEQYAKAKDLQIAECTFNRDDVFAYFNRRQESEILVWRDVA</sequence>
<dbReference type="AlphaFoldDB" id="A0A6N1N1L0"/>
<proteinExistence type="predicted"/>
<reference evidence="1 2" key="1">
    <citation type="submission" date="2019-11" db="EMBL/GenBank/DDBJ databases">
        <title>FDA dAtabase for Regulatory Grade micrObial Sequences (FDA-ARGOS): Supporting development and validation of Infectious Disease Dx tests.</title>
        <authorList>
            <person name="Patel R."/>
            <person name="Rucinski S."/>
            <person name="Tallon L."/>
            <person name="Sadzewicz L."/>
            <person name="Vavikolanu K."/>
            <person name="Mehta A."/>
            <person name="Aluvathingal J."/>
            <person name="Nadendla S."/>
            <person name="Nandy P."/>
            <person name="Geyer C."/>
            <person name="Yan Y."/>
            <person name="Sichtig H."/>
        </authorList>
    </citation>
    <scope>NUCLEOTIDE SEQUENCE [LARGE SCALE GENOMIC DNA]</scope>
    <source>
        <strain evidence="1 2">FDAARGOS_557</strain>
    </source>
</reference>
<dbReference type="RefSeq" id="WP_174894460.1">
    <property type="nucleotide sequence ID" value="NZ_CP054803.1"/>
</dbReference>
<evidence type="ECO:0000313" key="2">
    <source>
        <dbReference type="Proteomes" id="UP000509126"/>
    </source>
</evidence>
<name>A0A6N1N1L0_ACILW</name>
<organism evidence="1 2">
    <name type="scientific">Acinetobacter lwoffii</name>
    <dbReference type="NCBI Taxonomy" id="28090"/>
    <lineage>
        <taxon>Bacteria</taxon>
        <taxon>Pseudomonadati</taxon>
        <taxon>Pseudomonadota</taxon>
        <taxon>Gammaproteobacteria</taxon>
        <taxon>Moraxellales</taxon>
        <taxon>Moraxellaceae</taxon>
        <taxon>Acinetobacter</taxon>
    </lineage>
</organism>
<gene>
    <name evidence="1" type="ORF">FOB19_10185</name>
</gene>
<protein>
    <submittedName>
        <fullName evidence="1">Uncharacterized protein</fullName>
    </submittedName>
</protein>
<dbReference type="Proteomes" id="UP000509126">
    <property type="component" value="Chromosome"/>
</dbReference>
<dbReference type="EMBL" id="CP054803">
    <property type="protein sequence ID" value="QKU21736.1"/>
    <property type="molecule type" value="Genomic_DNA"/>
</dbReference>